<dbReference type="AlphaFoldDB" id="A0A2P5HTP3"/>
<name>A0A2P5HTP3_DIAHE</name>
<proteinExistence type="predicted"/>
<protein>
    <recommendedName>
        <fullName evidence="6">PX domain-containing protein</fullName>
    </recommendedName>
</protein>
<dbReference type="InterPro" id="IPR024554">
    <property type="entry name" value="LEC1-like_C"/>
</dbReference>
<reference evidence="4" key="1">
    <citation type="submission" date="2017-09" db="EMBL/GenBank/DDBJ databases">
        <title>Polyketide synthases of a Diaporthe helianthi virulent isolate.</title>
        <authorList>
            <person name="Baroncelli R."/>
        </authorList>
    </citation>
    <scope>NUCLEOTIDE SEQUENCE [LARGE SCALE GENOMIC DNA]</scope>
    <source>
        <strain evidence="4">7/96</strain>
    </source>
</reference>
<feature type="domain" description="PX-associated" evidence="3">
    <location>
        <begin position="12"/>
        <end position="137"/>
    </location>
</feature>
<feature type="compositionally biased region" description="Polar residues" evidence="1">
    <location>
        <begin position="460"/>
        <end position="477"/>
    </location>
</feature>
<dbReference type="Pfam" id="PF12825">
    <property type="entry name" value="DUF3818"/>
    <property type="match status" value="1"/>
</dbReference>
<evidence type="ECO:0000256" key="1">
    <source>
        <dbReference type="SAM" id="MobiDB-lite"/>
    </source>
</evidence>
<feature type="region of interest" description="Disordered" evidence="1">
    <location>
        <begin position="455"/>
        <end position="477"/>
    </location>
</feature>
<accession>A0A2P5HTP3</accession>
<dbReference type="STRING" id="158607.A0A2P5HTP3"/>
<evidence type="ECO:0000259" key="3">
    <source>
        <dbReference type="Pfam" id="PF12828"/>
    </source>
</evidence>
<feature type="compositionally biased region" description="Low complexity" evidence="1">
    <location>
        <begin position="536"/>
        <end position="546"/>
    </location>
</feature>
<feature type="compositionally biased region" description="Basic and acidic residues" evidence="1">
    <location>
        <begin position="654"/>
        <end position="664"/>
    </location>
</feature>
<feature type="region of interest" description="Disordered" evidence="1">
    <location>
        <begin position="598"/>
        <end position="625"/>
    </location>
</feature>
<dbReference type="OrthoDB" id="2117459at2759"/>
<feature type="region of interest" description="Disordered" evidence="1">
    <location>
        <begin position="527"/>
        <end position="546"/>
    </location>
</feature>
<dbReference type="Pfam" id="PF12828">
    <property type="entry name" value="PXB"/>
    <property type="match status" value="1"/>
</dbReference>
<dbReference type="EMBL" id="MAVT02000762">
    <property type="protein sequence ID" value="POS73637.1"/>
    <property type="molecule type" value="Genomic_DNA"/>
</dbReference>
<dbReference type="InterPro" id="IPR047168">
    <property type="entry name" value="LEC1-like"/>
</dbReference>
<evidence type="ECO:0008006" key="6">
    <source>
        <dbReference type="Google" id="ProtNLM"/>
    </source>
</evidence>
<keyword evidence="5" id="KW-1185">Reference proteome</keyword>
<dbReference type="Proteomes" id="UP000094444">
    <property type="component" value="Unassembled WGS sequence"/>
</dbReference>
<dbReference type="GO" id="GO:0035091">
    <property type="term" value="F:phosphatidylinositol binding"/>
    <property type="evidence" value="ECO:0007669"/>
    <property type="project" value="TreeGrafter"/>
</dbReference>
<evidence type="ECO:0000313" key="5">
    <source>
        <dbReference type="Proteomes" id="UP000094444"/>
    </source>
</evidence>
<sequence>MASDPPPPTAVTLDSAQLHALFDILTHDETNREAESFKYPYAIKEYGYPFNHDASQSDTVTYNAKSTSPLLQLLLTQCILPVPGLGDLPQDFWPTKFQGILATLADANLSESYDKGAPGTRKTLATLACVIHEAITRGLLGRVTRASDKVDLQKAQYDCTQAAELERAWDECVRELVHGDLADELFDHCAKNEDLEAHSPAVKAAADYAILHIASLLHHILVLFAEGQYMVKLIENVHKLVPYKMVRQTLRVGNAATMISGMMRIFLAKMSVTAMTNWIGWTKGADDGMNLLQRIINLVLSWDASDFRKQAEKVEASKDKPSKEQLAALRDHIASPREVQEEARQKSLAGQKSIIAVILESADPKLTASMGEAQHMQCMEWYSAQLSVRDRDELSNALCKSVPDHLTGVMRDTVSAYEPFIRSLHGSLDLRPHVIALETFLNDFIETSKPKQVKTRNGSKWKSLGTASGKNSPVQTRPPSVEDYVALLRRNRHLLYKYLHQFAANCTDVREKFRLWANGTIRRFRDANEAGATNNPGPSSGAAGAMSGSLQQIFSQLPPETQKSVLAALDSHAEYLSKASNISRQRMQRILDALNESSAKAGEKDGGRSSKCNTPCGSSEGDDMSGPGVYLMRWESTLDGTLITPATAQGPVRTGRDVKGEKVSGKTGADGVKDGWDAGAIARQEDSAVPRAPDVGLVMEALGESFRDVVREAVGQVGPPTPPPPPESSTA</sequence>
<evidence type="ECO:0000259" key="2">
    <source>
        <dbReference type="Pfam" id="PF12825"/>
    </source>
</evidence>
<dbReference type="PANTHER" id="PTHR47185">
    <property type="entry name" value="PX DOMAIN-CONTAINING PROTEIN YPR097W"/>
    <property type="match status" value="1"/>
</dbReference>
<feature type="domain" description="PX" evidence="2">
    <location>
        <begin position="184"/>
        <end position="384"/>
    </location>
</feature>
<dbReference type="InterPro" id="IPR024555">
    <property type="entry name" value="PX-associated"/>
</dbReference>
<comment type="caution">
    <text evidence="4">The sequence shown here is derived from an EMBL/GenBank/DDBJ whole genome shotgun (WGS) entry which is preliminary data.</text>
</comment>
<gene>
    <name evidence="4" type="ORF">DHEL01_v207972</name>
</gene>
<feature type="region of interest" description="Disordered" evidence="1">
    <location>
        <begin position="645"/>
        <end position="671"/>
    </location>
</feature>
<dbReference type="PANTHER" id="PTHR47185:SF2">
    <property type="entry name" value="FUNGAL PROTEIN"/>
    <property type="match status" value="1"/>
</dbReference>
<organism evidence="4 5">
    <name type="scientific">Diaporthe helianthi</name>
    <dbReference type="NCBI Taxonomy" id="158607"/>
    <lineage>
        <taxon>Eukaryota</taxon>
        <taxon>Fungi</taxon>
        <taxon>Dikarya</taxon>
        <taxon>Ascomycota</taxon>
        <taxon>Pezizomycotina</taxon>
        <taxon>Sordariomycetes</taxon>
        <taxon>Sordariomycetidae</taxon>
        <taxon>Diaporthales</taxon>
        <taxon>Diaporthaceae</taxon>
        <taxon>Diaporthe</taxon>
    </lineage>
</organism>
<dbReference type="InParanoid" id="A0A2P5HTP3"/>
<evidence type="ECO:0000313" key="4">
    <source>
        <dbReference type="EMBL" id="POS73637.1"/>
    </source>
</evidence>